<dbReference type="CDD" id="cd24077">
    <property type="entry name" value="ASKHA_ATPase_ROK_SaXylR-like"/>
    <property type="match status" value="1"/>
</dbReference>
<dbReference type="PANTHER" id="PTHR18964">
    <property type="entry name" value="ROK (REPRESSOR, ORF, KINASE) FAMILY"/>
    <property type="match status" value="1"/>
</dbReference>
<dbReference type="InterPro" id="IPR036390">
    <property type="entry name" value="WH_DNA-bd_sf"/>
</dbReference>
<dbReference type="RefSeq" id="WP_271713217.1">
    <property type="nucleotide sequence ID" value="NZ_AP024169.1"/>
</dbReference>
<dbReference type="PROSITE" id="PS01125">
    <property type="entry name" value="ROK"/>
    <property type="match status" value="1"/>
</dbReference>
<dbReference type="SUPFAM" id="SSF46785">
    <property type="entry name" value="Winged helix' DNA-binding domain"/>
    <property type="match status" value="1"/>
</dbReference>
<keyword evidence="3" id="KW-0119">Carbohydrate metabolism</keyword>
<dbReference type="PANTHER" id="PTHR18964:SF149">
    <property type="entry name" value="BIFUNCTIONAL UDP-N-ACETYLGLUCOSAMINE 2-EPIMERASE_N-ACETYLMANNOSAMINE KINASE"/>
    <property type="match status" value="1"/>
</dbReference>
<evidence type="ECO:0000313" key="4">
    <source>
        <dbReference type="EMBL" id="BCN32147.1"/>
    </source>
</evidence>
<reference evidence="4 5" key="1">
    <citation type="submission" date="2020-11" db="EMBL/GenBank/DDBJ databases">
        <title>Draft genome sequencing of a Lachnospiraceae strain isolated from anoxic soil subjected to BSD treatment.</title>
        <authorList>
            <person name="Uek A."/>
            <person name="Tonouchi A."/>
        </authorList>
    </citation>
    <scope>NUCLEOTIDE SEQUENCE [LARGE SCALE GENOMIC DNA]</scope>
    <source>
        <strain evidence="4 5">TB5</strain>
    </source>
</reference>
<dbReference type="KEGG" id="ahb:bsdtb5_34420"/>
<name>A0A7R7EPB4_9FIRM</name>
<gene>
    <name evidence="4" type="primary">xylR</name>
    <name evidence="4" type="ORF">bsdtb5_34420</name>
</gene>
<comment type="function">
    <text evidence="1">Transcriptional repressor of xylose-utilizing enzymes.</text>
</comment>
<dbReference type="Gene3D" id="1.10.10.10">
    <property type="entry name" value="Winged helix-like DNA-binding domain superfamily/Winged helix DNA-binding domain"/>
    <property type="match status" value="1"/>
</dbReference>
<sequence length="394" mass="43592">MITGSKELIRDINSNLVLESIINSNPISRATISKNLGLTKATISAIVQELINKNLVMEIGSDDTSLGRKPILLSFNQNAGYAICIDLAVDTLSALISDLQGESCRLKQVKTPKYHEEFVPVIIKLVESLLEDTKNTPYGLVGITLGIHGVTSNNKIIFTPYYDLTSIDLTTELSNYFKVPVFVENEANLSVIGEKTFMYDYPNIVNISVHSGVGLGLMVDNELYNGFSGHAGEFGHTIIEIDGRLCPCGNHGCLEQYASERVLLQEFADLKGLDKVEFDYFSSMYQTGDRDAINIIHKFVKYMTVCVNNILNAYNPDIIIINSLFTIYFPNLITKIEASLTSRMNTFDQIVPSALQDTSILLGGICVAIKSFLGVNKLQLSNMKDAMKTFHSNQ</sequence>
<dbReference type="EMBL" id="AP024169">
    <property type="protein sequence ID" value="BCN32147.1"/>
    <property type="molecule type" value="Genomic_DNA"/>
</dbReference>
<dbReference type="InterPro" id="IPR036388">
    <property type="entry name" value="WH-like_DNA-bd_sf"/>
</dbReference>
<dbReference type="InterPro" id="IPR049874">
    <property type="entry name" value="ROK_cs"/>
</dbReference>
<protein>
    <submittedName>
        <fullName evidence="4">Transcriptional regulator</fullName>
    </submittedName>
</protein>
<evidence type="ECO:0000256" key="1">
    <source>
        <dbReference type="ARBA" id="ARBA00002486"/>
    </source>
</evidence>
<evidence type="ECO:0000256" key="2">
    <source>
        <dbReference type="ARBA" id="ARBA00006479"/>
    </source>
</evidence>
<dbReference type="Gene3D" id="3.30.420.40">
    <property type="match status" value="2"/>
</dbReference>
<evidence type="ECO:0000313" key="5">
    <source>
        <dbReference type="Proteomes" id="UP000595897"/>
    </source>
</evidence>
<dbReference type="InterPro" id="IPR000600">
    <property type="entry name" value="ROK"/>
</dbReference>
<keyword evidence="3" id="KW-0859">Xylose metabolism</keyword>
<organism evidence="4 5">
    <name type="scientific">Anaeromicropila herbilytica</name>
    <dbReference type="NCBI Taxonomy" id="2785025"/>
    <lineage>
        <taxon>Bacteria</taxon>
        <taxon>Bacillati</taxon>
        <taxon>Bacillota</taxon>
        <taxon>Clostridia</taxon>
        <taxon>Lachnospirales</taxon>
        <taxon>Lachnospiraceae</taxon>
        <taxon>Anaeromicropila</taxon>
    </lineage>
</organism>
<dbReference type="GO" id="GO:0042732">
    <property type="term" value="P:D-xylose metabolic process"/>
    <property type="evidence" value="ECO:0007669"/>
    <property type="project" value="UniProtKB-KW"/>
</dbReference>
<comment type="similarity">
    <text evidence="2">Belongs to the ROK (NagC/XylR) family.</text>
</comment>
<accession>A0A7R7EPB4</accession>
<dbReference type="Proteomes" id="UP000595897">
    <property type="component" value="Chromosome"/>
</dbReference>
<dbReference type="InterPro" id="IPR043129">
    <property type="entry name" value="ATPase_NBD"/>
</dbReference>
<proteinExistence type="inferred from homology"/>
<keyword evidence="5" id="KW-1185">Reference proteome</keyword>
<dbReference type="SUPFAM" id="SSF53067">
    <property type="entry name" value="Actin-like ATPase domain"/>
    <property type="match status" value="1"/>
</dbReference>
<dbReference type="Pfam" id="PF00480">
    <property type="entry name" value="ROK"/>
    <property type="match status" value="1"/>
</dbReference>
<evidence type="ECO:0000256" key="3">
    <source>
        <dbReference type="ARBA" id="ARBA00022629"/>
    </source>
</evidence>
<dbReference type="AlphaFoldDB" id="A0A7R7EPB4"/>